<keyword evidence="1" id="KW-0732">Signal</keyword>
<protein>
    <recommendedName>
        <fullName evidence="2">DUF7223 domain-containing protein</fullName>
    </recommendedName>
</protein>
<dbReference type="EMBL" id="MU004239">
    <property type="protein sequence ID" value="KAF2666118.1"/>
    <property type="molecule type" value="Genomic_DNA"/>
</dbReference>
<dbReference type="Proteomes" id="UP000799302">
    <property type="component" value="Unassembled WGS sequence"/>
</dbReference>
<evidence type="ECO:0000259" key="2">
    <source>
        <dbReference type="Pfam" id="PF23865"/>
    </source>
</evidence>
<dbReference type="AlphaFoldDB" id="A0A6A6U4Q9"/>
<feature type="chain" id="PRO_5025548232" description="DUF7223 domain-containing protein" evidence="1">
    <location>
        <begin position="22"/>
        <end position="573"/>
    </location>
</feature>
<evidence type="ECO:0000313" key="3">
    <source>
        <dbReference type="EMBL" id="KAF2666118.1"/>
    </source>
</evidence>
<reference evidence="3" key="1">
    <citation type="journal article" date="2020" name="Stud. Mycol.">
        <title>101 Dothideomycetes genomes: a test case for predicting lifestyles and emergence of pathogens.</title>
        <authorList>
            <person name="Haridas S."/>
            <person name="Albert R."/>
            <person name="Binder M."/>
            <person name="Bloem J."/>
            <person name="Labutti K."/>
            <person name="Salamov A."/>
            <person name="Andreopoulos B."/>
            <person name="Baker S."/>
            <person name="Barry K."/>
            <person name="Bills G."/>
            <person name="Bluhm B."/>
            <person name="Cannon C."/>
            <person name="Castanera R."/>
            <person name="Culley D."/>
            <person name="Daum C."/>
            <person name="Ezra D."/>
            <person name="Gonzalez J."/>
            <person name="Henrissat B."/>
            <person name="Kuo A."/>
            <person name="Liang C."/>
            <person name="Lipzen A."/>
            <person name="Lutzoni F."/>
            <person name="Magnuson J."/>
            <person name="Mondo S."/>
            <person name="Nolan M."/>
            <person name="Ohm R."/>
            <person name="Pangilinan J."/>
            <person name="Park H.-J."/>
            <person name="Ramirez L."/>
            <person name="Alfaro M."/>
            <person name="Sun H."/>
            <person name="Tritt A."/>
            <person name="Yoshinaga Y."/>
            <person name="Zwiers L.-H."/>
            <person name="Turgeon B."/>
            <person name="Goodwin S."/>
            <person name="Spatafora J."/>
            <person name="Crous P."/>
            <person name="Grigoriev I."/>
        </authorList>
    </citation>
    <scope>NUCLEOTIDE SEQUENCE</scope>
    <source>
        <strain evidence="3">CBS 115976</strain>
    </source>
</reference>
<sequence>MLRHIARLSLLVATLALVVSARPSTTITQHNVNTAESNVEMLPPIHGFGIARDTFSKRDQMSNPQLQDSINFYWGPSIENPILNYTTIAKDQNQRYLGMENFANIISSASCGPSDRTPYTVQAVSFIDQTWTAKFSAQKGTWETAVQDWLIYANSRGIMANSNNLLLANANVTGALHKRLTAVDKKFSIDLTQDFSNKNIVKTTIENNVQLSLDCVTCGTKGSLDFEVSAGPDIFFPFFFATAKLTPNNVEAFTTIGLTASGSLQDTKSFTQTLLAVPLPGGFGTAGGPLFIGPSFDVAAVAELTKLSAEATIQAGIMMSVPNSAIAQLGVNTDTKFSGWTPTFTPIPPSISGQLEVAFDVTPRSTISLDVQIPGFGLTAGLALNAPEVKLDLIAQANSAGGVCGNPNADIGVSVEIDLAAELDAFAGQGKVGDQPNKVDLISTQAQLFSSCFTVAGASSTTMAAPPTQTTATSGPVQVNLFLAQDCSDSAAFAVSSDGKDASCHAITGNLAAAVNGVRTNTAQCTILFFSSGDCNQNSQIANVVPMQNQCVGQDSSTNNFSKAVAFEFACGE</sequence>
<organism evidence="3 4">
    <name type="scientific">Microthyrium microscopicum</name>
    <dbReference type="NCBI Taxonomy" id="703497"/>
    <lineage>
        <taxon>Eukaryota</taxon>
        <taxon>Fungi</taxon>
        <taxon>Dikarya</taxon>
        <taxon>Ascomycota</taxon>
        <taxon>Pezizomycotina</taxon>
        <taxon>Dothideomycetes</taxon>
        <taxon>Dothideomycetes incertae sedis</taxon>
        <taxon>Microthyriales</taxon>
        <taxon>Microthyriaceae</taxon>
        <taxon>Microthyrium</taxon>
    </lineage>
</organism>
<evidence type="ECO:0000313" key="4">
    <source>
        <dbReference type="Proteomes" id="UP000799302"/>
    </source>
</evidence>
<evidence type="ECO:0000256" key="1">
    <source>
        <dbReference type="SAM" id="SignalP"/>
    </source>
</evidence>
<proteinExistence type="predicted"/>
<name>A0A6A6U4Q9_9PEZI</name>
<gene>
    <name evidence="3" type="ORF">BT63DRAFT_427909</name>
</gene>
<feature type="domain" description="DUF7223" evidence="2">
    <location>
        <begin position="189"/>
        <end position="454"/>
    </location>
</feature>
<keyword evidence="4" id="KW-1185">Reference proteome</keyword>
<dbReference type="OrthoDB" id="5382170at2759"/>
<dbReference type="InterPro" id="IPR055647">
    <property type="entry name" value="DUF7223"/>
</dbReference>
<feature type="signal peptide" evidence="1">
    <location>
        <begin position="1"/>
        <end position="21"/>
    </location>
</feature>
<dbReference type="Pfam" id="PF23865">
    <property type="entry name" value="DUF7223"/>
    <property type="match status" value="1"/>
</dbReference>
<accession>A0A6A6U4Q9</accession>